<dbReference type="CDD" id="cd02846">
    <property type="entry name" value="PAZ_argonaute_like"/>
    <property type="match status" value="1"/>
</dbReference>
<dbReference type="SUPFAM" id="SSF51395">
    <property type="entry name" value="FMN-linked oxidoreductases"/>
    <property type="match status" value="1"/>
</dbReference>
<dbReference type="InterPro" id="IPR013785">
    <property type="entry name" value="Aldolase_TIM"/>
</dbReference>
<dbReference type="SMR" id="A0A7I8XMC0"/>
<evidence type="ECO:0000256" key="2">
    <source>
        <dbReference type="ARBA" id="ARBA00005161"/>
    </source>
</evidence>
<evidence type="ECO:0000256" key="12">
    <source>
        <dbReference type="ARBA" id="ARBA00023002"/>
    </source>
</evidence>
<evidence type="ECO:0000256" key="14">
    <source>
        <dbReference type="ARBA" id="ARBA00023136"/>
    </source>
</evidence>
<evidence type="ECO:0000256" key="9">
    <source>
        <dbReference type="ARBA" id="ARBA00022792"/>
    </source>
</evidence>
<dbReference type="FunFam" id="3.20.20.70:FF:000066">
    <property type="entry name" value="Dihydroorotate dehydrogenase (quinone), mitochondrial"/>
    <property type="match status" value="1"/>
</dbReference>
<dbReference type="EC" id="1.3.5.2" evidence="4 16"/>
<dbReference type="GO" id="GO:0006207">
    <property type="term" value="P:'de novo' pyrimidine nucleobase biosynthetic process"/>
    <property type="evidence" value="ECO:0007669"/>
    <property type="project" value="InterPro"/>
</dbReference>
<dbReference type="NCBIfam" id="NF003645">
    <property type="entry name" value="PRK05286.1-2"/>
    <property type="match status" value="1"/>
</dbReference>
<evidence type="ECO:0000256" key="4">
    <source>
        <dbReference type="ARBA" id="ARBA00012791"/>
    </source>
</evidence>
<evidence type="ECO:0000256" key="8">
    <source>
        <dbReference type="ARBA" id="ARBA00022692"/>
    </source>
</evidence>
<gene>
    <name evidence="20" type="ORF">BXYJ_LOCUS11210</name>
</gene>
<dbReference type="Proteomes" id="UP000582659">
    <property type="component" value="Unassembled WGS sequence"/>
</dbReference>
<protein>
    <recommendedName>
        <fullName evidence="5 16">Dihydroorotate dehydrogenase (quinone), mitochondrial</fullName>
        <shortName evidence="16">DHOdehase</shortName>
        <ecNumber evidence="4 16">1.3.5.2</ecNumber>
    </recommendedName>
</protein>
<feature type="domain" description="Piwi" evidence="19">
    <location>
        <begin position="635"/>
        <end position="950"/>
    </location>
</feature>
<dbReference type="Gene3D" id="3.30.420.10">
    <property type="entry name" value="Ribonuclease H-like superfamily/Ribonuclease H"/>
    <property type="match status" value="1"/>
</dbReference>
<dbReference type="Gene3D" id="3.20.20.70">
    <property type="entry name" value="Aldolase class I"/>
    <property type="match status" value="1"/>
</dbReference>
<dbReference type="PROSITE" id="PS00912">
    <property type="entry name" value="DHODEHASE_2"/>
    <property type="match status" value="1"/>
</dbReference>
<comment type="cofactor">
    <cofactor evidence="16">
        <name>FMN</name>
        <dbReference type="ChEBI" id="CHEBI:58210"/>
    </cofactor>
    <text evidence="16">Binds 1 FMN per subunit.</text>
</comment>
<dbReference type="NCBIfam" id="NF003652">
    <property type="entry name" value="PRK05286.2-5"/>
    <property type="match status" value="1"/>
</dbReference>
<keyword evidence="10" id="KW-0809">Transit peptide</keyword>
<keyword evidence="7 16" id="KW-0288">FMN</keyword>
<evidence type="ECO:0000259" key="18">
    <source>
        <dbReference type="PROSITE" id="PS50821"/>
    </source>
</evidence>
<dbReference type="GO" id="GO:0044205">
    <property type="term" value="P:'de novo' UMP biosynthetic process"/>
    <property type="evidence" value="ECO:0007669"/>
    <property type="project" value="UniProtKB-UniPathway"/>
</dbReference>
<comment type="pathway">
    <text evidence="2 16">Pyrimidine metabolism; UMP biosynthesis via de novo pathway; orotate from (S)-dihydroorotate (quinone route): step 1/1.</text>
</comment>
<dbReference type="InterPro" id="IPR036397">
    <property type="entry name" value="RNaseH_sf"/>
</dbReference>
<dbReference type="SUPFAM" id="SSF101690">
    <property type="entry name" value="PAZ domain"/>
    <property type="match status" value="1"/>
</dbReference>
<evidence type="ECO:0000259" key="19">
    <source>
        <dbReference type="PROSITE" id="PS50822"/>
    </source>
</evidence>
<keyword evidence="8" id="KW-0812">Transmembrane</keyword>
<keyword evidence="9 16" id="KW-0999">Mitochondrion inner membrane</keyword>
<dbReference type="PANTHER" id="PTHR48109">
    <property type="entry name" value="DIHYDROOROTATE DEHYDROGENASE (QUINONE), MITOCHONDRIAL-RELATED"/>
    <property type="match status" value="1"/>
</dbReference>
<evidence type="ECO:0000256" key="17">
    <source>
        <dbReference type="SAM" id="MobiDB-lite"/>
    </source>
</evidence>
<dbReference type="PROSITE" id="PS00911">
    <property type="entry name" value="DHODEHASE_1"/>
    <property type="match status" value="1"/>
</dbReference>
<dbReference type="UniPathway" id="UPA00070">
    <property type="reaction ID" value="UER00946"/>
</dbReference>
<evidence type="ECO:0000256" key="11">
    <source>
        <dbReference type="ARBA" id="ARBA00022989"/>
    </source>
</evidence>
<dbReference type="Gene3D" id="2.170.260.10">
    <property type="entry name" value="paz domain"/>
    <property type="match status" value="1"/>
</dbReference>
<dbReference type="EMBL" id="CAJFDI010000005">
    <property type="protein sequence ID" value="CAD5230896.1"/>
    <property type="molecule type" value="Genomic_DNA"/>
</dbReference>
<dbReference type="GO" id="GO:0003723">
    <property type="term" value="F:RNA binding"/>
    <property type="evidence" value="ECO:0007669"/>
    <property type="project" value="InterPro"/>
</dbReference>
<keyword evidence="6 16" id="KW-0285">Flavoprotein</keyword>
<keyword evidence="13 16" id="KW-0496">Mitochondrion</keyword>
<dbReference type="GO" id="GO:0106430">
    <property type="term" value="F:dihydroorotate dehydrogenase (quinone) activity"/>
    <property type="evidence" value="ECO:0007669"/>
    <property type="project" value="UniProtKB-EC"/>
</dbReference>
<accession>A0A7I8XMC0</accession>
<evidence type="ECO:0000256" key="13">
    <source>
        <dbReference type="ARBA" id="ARBA00023128"/>
    </source>
</evidence>
<comment type="caution">
    <text evidence="20">The sequence shown here is derived from an EMBL/GenBank/DDBJ whole genome shotgun (WGS) entry which is preliminary data.</text>
</comment>
<feature type="domain" description="PAZ" evidence="18">
    <location>
        <begin position="361"/>
        <end position="466"/>
    </location>
</feature>
<feature type="region of interest" description="Disordered" evidence="17">
    <location>
        <begin position="987"/>
        <end position="1009"/>
    </location>
</feature>
<keyword evidence="11" id="KW-1133">Transmembrane helix</keyword>
<evidence type="ECO:0000256" key="7">
    <source>
        <dbReference type="ARBA" id="ARBA00022643"/>
    </source>
</evidence>
<evidence type="ECO:0000256" key="3">
    <source>
        <dbReference type="ARBA" id="ARBA00005359"/>
    </source>
</evidence>
<dbReference type="SMART" id="SM00949">
    <property type="entry name" value="PAZ"/>
    <property type="match status" value="1"/>
</dbReference>
<keyword evidence="14" id="KW-0472">Membrane</keyword>
<comment type="similarity">
    <text evidence="3 16">Belongs to the dihydroorotate dehydrogenase family. Type 2 subfamily.</text>
</comment>
<dbReference type="Proteomes" id="UP000659654">
    <property type="component" value="Unassembled WGS sequence"/>
</dbReference>
<dbReference type="Pfam" id="PF01180">
    <property type="entry name" value="DHO_dh"/>
    <property type="match status" value="1"/>
</dbReference>
<dbReference type="Gene3D" id="3.40.50.2300">
    <property type="match status" value="1"/>
</dbReference>
<dbReference type="SUPFAM" id="SSF53098">
    <property type="entry name" value="Ribonuclease H-like"/>
    <property type="match status" value="1"/>
</dbReference>
<dbReference type="GO" id="GO:0005743">
    <property type="term" value="C:mitochondrial inner membrane"/>
    <property type="evidence" value="ECO:0007669"/>
    <property type="project" value="UniProtKB-SubCell"/>
</dbReference>
<dbReference type="InterPro" id="IPR005720">
    <property type="entry name" value="Dihydroorotate_DH_cat"/>
</dbReference>
<evidence type="ECO:0000313" key="21">
    <source>
        <dbReference type="Proteomes" id="UP000659654"/>
    </source>
</evidence>
<dbReference type="Pfam" id="PF02171">
    <property type="entry name" value="Piwi"/>
    <property type="match status" value="1"/>
</dbReference>
<keyword evidence="12 16" id="KW-0560">Oxidoreductase</keyword>
<evidence type="ECO:0000256" key="6">
    <source>
        <dbReference type="ARBA" id="ARBA00022630"/>
    </source>
</evidence>
<dbReference type="PROSITE" id="PS50822">
    <property type="entry name" value="PIWI"/>
    <property type="match status" value="1"/>
</dbReference>
<organism evidence="20 21">
    <name type="scientific">Bursaphelenchus xylophilus</name>
    <name type="common">Pinewood nematode worm</name>
    <name type="synonym">Aphelenchoides xylophilus</name>
    <dbReference type="NCBI Taxonomy" id="6326"/>
    <lineage>
        <taxon>Eukaryota</taxon>
        <taxon>Metazoa</taxon>
        <taxon>Ecdysozoa</taxon>
        <taxon>Nematoda</taxon>
        <taxon>Chromadorea</taxon>
        <taxon>Rhabditida</taxon>
        <taxon>Tylenchina</taxon>
        <taxon>Tylenchomorpha</taxon>
        <taxon>Aphelenchoidea</taxon>
        <taxon>Aphelenchoididae</taxon>
        <taxon>Bursaphelenchus</taxon>
    </lineage>
</organism>
<dbReference type="InterPro" id="IPR012337">
    <property type="entry name" value="RNaseH-like_sf"/>
</dbReference>
<keyword evidence="21" id="KW-1185">Reference proteome</keyword>
<feature type="region of interest" description="Disordered" evidence="17">
    <location>
        <begin position="92"/>
        <end position="111"/>
    </location>
</feature>
<dbReference type="InterPro" id="IPR003165">
    <property type="entry name" value="Piwi"/>
</dbReference>
<dbReference type="SMART" id="SM00950">
    <property type="entry name" value="Piwi"/>
    <property type="match status" value="1"/>
</dbReference>
<evidence type="ECO:0000313" key="20">
    <source>
        <dbReference type="EMBL" id="CAD5230896.1"/>
    </source>
</evidence>
<dbReference type="CDD" id="cd04738">
    <property type="entry name" value="DHOD_2_like"/>
    <property type="match status" value="1"/>
</dbReference>
<evidence type="ECO:0000256" key="5">
    <source>
        <dbReference type="ARBA" id="ARBA00017599"/>
    </source>
</evidence>
<sequence>MTAKRIVLSESVFFATVLCYTFRVIKMEQEVLRTLRGDVPKKEYNFIELELQESFAKMGIAPAHSERLVDQLNKLTLVTEHKEGRDLCERRKVTPSNGKAPPVMPPGKAGESQVEVKSNVFPMKLNVKGKAFQYAIVLIGEYQDRTGKTKTYAFNEMPHTDFDRIRNKETAFRIFRYMVEKRPKIFPPLAQCAFDGETSLYTAFQPIVMSHATLTVSIEREEDKANFPVREPFISIDMVIRDMDMPVDLDVYTDRGEITDVIRIESCLDAVVGMAIEEDRENHVCFQNNASYLMDPLKHGFHPNDMQDLGHCTYSGIGCTKNVRLLRSTQGPLPALVIEPKATPFHSTVSVAEKVITAYPEVRTKLNGLFPQITDAIKGLVVTPIHLENKIPGREPRPLRVKGVDVRNAFDATFYLDDNTETSVYDYYKDKYKIELQYPKLPMMLIYEHDKTRTSYHPMELYRVCDNQRVKGAQSVPMMVATLIKVAAALPQKVEQHVYKHATTLHLLENKYLHGFGAEVGTTPIVARGRVLQAPGFMYRGGQISSFDKIRGSWQSGHFVCPARITMWGCYAAEQSFKSKFNQESLRTFAKAFYDMCVSKGMQINGPAEIRCLENGSQFQNIKNVFESASSGGGDFLLFVTTPGDKIVHKIMKSMERKWGIVSQNVLDKTAASACGLMGPPKRLTLENLVNKANVKMGGLNYHVADMQAKTLLGTDDLFIGFAKDLGAGNIKEDERDDEGTGPTIIGFAANDIKEPLAFVGDYLFQDPRKNERVYFVVKTVERIVKRYIENRGKKPKRVFIYRNGLAESHFQLVLTYEIPVMKALLAKYEAGDLVYIVPNKMHNIRLYPARIQGTKPPEQNLKPGTVVDTTLVASKLNEFYCCAHVARLGTAKVPRYSVLSNEGNYSMDELQKITYMLSYGHQIITGATGLPSPVFIARRYAERGRKILSIIMHDAETRKAEMDADKPVRDAIIEKQLKKYQEEQLGMQSDEGQQEKKNGHSNTSSESGFNPLGQYAFYNRRFTYYGTKLRNQRPTSCSADCRRVAPNIFVFFFLGHKNILFFLVLVIKGGSRRCKAKLDQIFSGLFIFTMATKNAKKFWTVKKVVQCAAVGSGAFAFSQLLFGSECFYSNVVMPTVHTFVDPETAHRWGVLSAKYGLIPRFGDNLREYGQLQTTVMGIDFKNPVGIAAGFDKDGEAIEGLQNSGLGFVEIGSVTPRPQAGNEKPRVFRLLEDKALINRYGFNSKGVGYVSDKVKSVFKADDHDVFKNRVPLGVNLGKNKDSEFAALDYEIGADYFARFCDYLVINVSSPNTPGLRSLQSKNEIENILSTFNAAVDRTAAESGRRPKVLLKITSDLNPTDRRDIANVAMNPKNKVDGLIISNTTIARPQELKCPLKAEAGGLSGEPLKKPSTECIKEIYRLTKGQVPIIGVGGVSNGTDAYEKIRAGASLVQFYTALAYEGWPVIGKIKKELREHLIHDGFGSVKAAVGADVRLEEEKKALITAQKSWWRLW</sequence>
<evidence type="ECO:0000256" key="15">
    <source>
        <dbReference type="ARBA" id="ARBA00048639"/>
    </source>
</evidence>
<comment type="subcellular location">
    <subcellularLocation>
        <location evidence="1 16">Mitochondrion inner membrane</location>
        <topology evidence="1 16">Single-pass membrane protein</topology>
    </subcellularLocation>
</comment>
<comment type="catalytic activity">
    <reaction evidence="15 16">
        <text>(S)-dihydroorotate + a quinone = orotate + a quinol</text>
        <dbReference type="Rhea" id="RHEA:30187"/>
        <dbReference type="ChEBI" id="CHEBI:24646"/>
        <dbReference type="ChEBI" id="CHEBI:30839"/>
        <dbReference type="ChEBI" id="CHEBI:30864"/>
        <dbReference type="ChEBI" id="CHEBI:132124"/>
        <dbReference type="EC" id="1.3.5.2"/>
    </reaction>
</comment>
<name>A0A7I8XMC0_BURXY</name>
<dbReference type="InterPro" id="IPR005719">
    <property type="entry name" value="Dihydroorotate_DH_2"/>
</dbReference>
<dbReference type="InterPro" id="IPR003100">
    <property type="entry name" value="PAZ_dom"/>
</dbReference>
<dbReference type="InterPro" id="IPR001295">
    <property type="entry name" value="Dihydroorotate_DH_CS"/>
</dbReference>
<dbReference type="OrthoDB" id="14784at2759"/>
<dbReference type="EMBL" id="CAJFCV020000005">
    <property type="protein sequence ID" value="CAG9121976.1"/>
    <property type="molecule type" value="Genomic_DNA"/>
</dbReference>
<proteinExistence type="inferred from homology"/>
<evidence type="ECO:0000256" key="16">
    <source>
        <dbReference type="RuleBase" id="RU361255"/>
    </source>
</evidence>
<dbReference type="PANTHER" id="PTHR48109:SF4">
    <property type="entry name" value="DIHYDROOROTATE DEHYDROGENASE (QUINONE), MITOCHONDRIAL"/>
    <property type="match status" value="1"/>
</dbReference>
<evidence type="ECO:0000256" key="10">
    <source>
        <dbReference type="ARBA" id="ARBA00022946"/>
    </source>
</evidence>
<evidence type="ECO:0000256" key="1">
    <source>
        <dbReference type="ARBA" id="ARBA00004434"/>
    </source>
</evidence>
<dbReference type="PROSITE" id="PS50821">
    <property type="entry name" value="PAZ"/>
    <property type="match status" value="1"/>
</dbReference>
<dbReference type="InterPro" id="IPR050074">
    <property type="entry name" value="DHO_dehydrogenase"/>
</dbReference>
<reference evidence="20" key="1">
    <citation type="submission" date="2020-09" db="EMBL/GenBank/DDBJ databases">
        <authorList>
            <person name="Kikuchi T."/>
        </authorList>
    </citation>
    <scope>NUCLEOTIDE SEQUENCE</scope>
    <source>
        <strain evidence="20">Ka4C1</strain>
    </source>
</reference>
<dbReference type="InterPro" id="IPR036085">
    <property type="entry name" value="PAZ_dom_sf"/>
</dbReference>
<dbReference type="NCBIfam" id="TIGR01036">
    <property type="entry name" value="pyrD_sub2"/>
    <property type="match status" value="1"/>
</dbReference>
<dbReference type="Pfam" id="PF02170">
    <property type="entry name" value="PAZ"/>
    <property type="match status" value="1"/>
</dbReference>